<gene>
    <name evidence="1" type="ORF">SMN809_LOCUS42270</name>
</gene>
<dbReference type="AlphaFoldDB" id="A0A8S3A1I6"/>
<dbReference type="Proteomes" id="UP000676336">
    <property type="component" value="Unassembled WGS sequence"/>
</dbReference>
<feature type="non-terminal residue" evidence="1">
    <location>
        <position position="1"/>
    </location>
</feature>
<proteinExistence type="predicted"/>
<sequence length="69" mass="7905">KGESVNIIGKALRDLSKRAGNDNRYIIVKLIIDHPTKENLMHNHNILPPSEWSRYDIPSPEEMPNVSLE</sequence>
<organism evidence="1 2">
    <name type="scientific">Rotaria magnacalcarata</name>
    <dbReference type="NCBI Taxonomy" id="392030"/>
    <lineage>
        <taxon>Eukaryota</taxon>
        <taxon>Metazoa</taxon>
        <taxon>Spiralia</taxon>
        <taxon>Gnathifera</taxon>
        <taxon>Rotifera</taxon>
        <taxon>Eurotatoria</taxon>
        <taxon>Bdelloidea</taxon>
        <taxon>Philodinida</taxon>
        <taxon>Philodinidae</taxon>
        <taxon>Rotaria</taxon>
    </lineage>
</organism>
<name>A0A8S3A1I6_9BILA</name>
<accession>A0A8S3A1I6</accession>
<feature type="non-terminal residue" evidence="1">
    <location>
        <position position="69"/>
    </location>
</feature>
<reference evidence="1" key="1">
    <citation type="submission" date="2021-02" db="EMBL/GenBank/DDBJ databases">
        <authorList>
            <person name="Nowell W R."/>
        </authorList>
    </citation>
    <scope>NUCLEOTIDE SEQUENCE</scope>
</reference>
<evidence type="ECO:0000313" key="1">
    <source>
        <dbReference type="EMBL" id="CAF4680646.1"/>
    </source>
</evidence>
<comment type="caution">
    <text evidence="1">The sequence shown here is derived from an EMBL/GenBank/DDBJ whole genome shotgun (WGS) entry which is preliminary data.</text>
</comment>
<protein>
    <submittedName>
        <fullName evidence="1">Uncharacterized protein</fullName>
    </submittedName>
</protein>
<evidence type="ECO:0000313" key="2">
    <source>
        <dbReference type="Proteomes" id="UP000676336"/>
    </source>
</evidence>
<dbReference type="EMBL" id="CAJOBI010121543">
    <property type="protein sequence ID" value="CAF4680646.1"/>
    <property type="molecule type" value="Genomic_DNA"/>
</dbReference>